<dbReference type="PANTHER" id="PTHR22642:SF2">
    <property type="entry name" value="PROTEIN LONG AFTER FAR-RED 3"/>
    <property type="match status" value="1"/>
</dbReference>
<dbReference type="SUPFAM" id="SSF51556">
    <property type="entry name" value="Metallo-dependent hydrolases"/>
    <property type="match status" value="1"/>
</dbReference>
<dbReference type="AlphaFoldDB" id="W7HII0"/>
<feature type="domain" description="Amidohydrolase 3" evidence="1">
    <location>
        <begin position="107"/>
        <end position="587"/>
    </location>
</feature>
<evidence type="ECO:0000313" key="3">
    <source>
        <dbReference type="Proteomes" id="UP000024837"/>
    </source>
</evidence>
<dbReference type="CDD" id="cd01300">
    <property type="entry name" value="YtcJ_like"/>
    <property type="match status" value="1"/>
</dbReference>
<dbReference type="Gene3D" id="3.20.20.140">
    <property type="entry name" value="Metal-dependent hydrolases"/>
    <property type="match status" value="1"/>
</dbReference>
<dbReference type="GO" id="GO:0016810">
    <property type="term" value="F:hydrolase activity, acting on carbon-nitrogen (but not peptide) bonds"/>
    <property type="evidence" value="ECO:0007669"/>
    <property type="project" value="InterPro"/>
</dbReference>
<dbReference type="EMBL" id="KI966457">
    <property type="protein sequence ID" value="EWC43686.1"/>
    <property type="molecule type" value="Genomic_DNA"/>
</dbReference>
<dbReference type="InterPro" id="IPR033932">
    <property type="entry name" value="YtcJ-like"/>
</dbReference>
<reference evidence="2 3" key="1">
    <citation type="submission" date="2013-05" db="EMBL/GenBank/DDBJ databases">
        <title>Drechslerella stenobrocha genome reveals carnivorous origination and mechanical trapping mechanism of predatory fungi.</title>
        <authorList>
            <person name="Liu X."/>
            <person name="Zhang W."/>
            <person name="Liu K."/>
        </authorList>
    </citation>
    <scope>NUCLEOTIDE SEQUENCE [LARGE SCALE GENOMIC DNA]</scope>
    <source>
        <strain evidence="2 3">248</strain>
    </source>
</reference>
<sequence>MNAAVPAMGGDRGALVFAVASYLAWKAYGFYTAFNAVPYFGPVGNRTAVYCAAAGRVYTVTEDEFSVVPATATCFQVHDNGYFGEIWEKREDVPAELAADVIKVDGWVIPGLWDGHGHISQHGMMEYGVKAYDKDLHGITRSILDYLDEHPDRGDGTRENWIQGTGWDQAHFGGQMPTAGDLAGDPKLADLYIALTRVDVHCFWVSEAIMKLLPDPLPPAPPGGDIPTRGVFCDNAMNLIYNLLPEVTAEDTERYIATAIPELHKVGLVGVMDAATAHWEVDVYKSMAQRGQLGLRVYGMLECRARNTFCDDVEKSKLINRDGMFILKAVKLFADGALGSWGAALIDPYDDRDTTGSMIINRTELESVTARWYAANWQINIHAIGDRANNAALDAFEAAMSAHPELNHDRRLRIEHAQILQPSDQPRLEKLKIIPSIQPTHATSDMAYAGTRLGQGRLRSSAYRMASLFPSHDTPGKLPPVFGSDFPVEPPSPLAGMHAAVTRCDPKVSGDRCDRDALWDAERVTRLQALRGFGRNVGYGGWLENYGVGKIEKGGWADWVVVNKNVLDEEVVLRNVRVLETWVGGAIRWNSTTQRRVKGYFEGILEQKGGI</sequence>
<dbReference type="HOGENOM" id="CLU_009942_1_1_1"/>
<proteinExistence type="predicted"/>
<name>W7HII0_9PEZI</name>
<dbReference type="Pfam" id="PF07969">
    <property type="entry name" value="Amidohydro_3"/>
    <property type="match status" value="1"/>
</dbReference>
<protein>
    <recommendedName>
        <fullName evidence="1">Amidohydrolase 3 domain-containing protein</fullName>
    </recommendedName>
</protein>
<organism evidence="2 3">
    <name type="scientific">Drechslerella stenobrocha 248</name>
    <dbReference type="NCBI Taxonomy" id="1043628"/>
    <lineage>
        <taxon>Eukaryota</taxon>
        <taxon>Fungi</taxon>
        <taxon>Dikarya</taxon>
        <taxon>Ascomycota</taxon>
        <taxon>Pezizomycotina</taxon>
        <taxon>Orbiliomycetes</taxon>
        <taxon>Orbiliales</taxon>
        <taxon>Orbiliaceae</taxon>
        <taxon>Drechslerella</taxon>
    </lineage>
</organism>
<evidence type="ECO:0000259" key="1">
    <source>
        <dbReference type="Pfam" id="PF07969"/>
    </source>
</evidence>
<dbReference type="InterPro" id="IPR032466">
    <property type="entry name" value="Metal_Hydrolase"/>
</dbReference>
<dbReference type="PANTHER" id="PTHR22642">
    <property type="entry name" value="IMIDAZOLONEPROPIONASE"/>
    <property type="match status" value="1"/>
</dbReference>
<accession>W7HII0</accession>
<dbReference type="OrthoDB" id="3501663at2759"/>
<evidence type="ECO:0000313" key="2">
    <source>
        <dbReference type="EMBL" id="EWC43686.1"/>
    </source>
</evidence>
<dbReference type="InterPro" id="IPR011059">
    <property type="entry name" value="Metal-dep_hydrolase_composite"/>
</dbReference>
<dbReference type="Gene3D" id="3.10.310.70">
    <property type="match status" value="1"/>
</dbReference>
<dbReference type="Gene3D" id="2.30.40.10">
    <property type="entry name" value="Urease, subunit C, domain 1"/>
    <property type="match status" value="1"/>
</dbReference>
<dbReference type="Proteomes" id="UP000024837">
    <property type="component" value="Unassembled WGS sequence"/>
</dbReference>
<keyword evidence="3" id="KW-1185">Reference proteome</keyword>
<gene>
    <name evidence="2" type="ORF">DRE_01573</name>
</gene>
<dbReference type="InterPro" id="IPR013108">
    <property type="entry name" value="Amidohydro_3"/>
</dbReference>